<dbReference type="Proteomes" id="UP000566819">
    <property type="component" value="Unassembled WGS sequence"/>
</dbReference>
<sequence length="632" mass="71325">MDLPDHSFVATDFCALCRGQFPLQRLLGIDAWQSNVRAVICLDANSQAIELTSLVYLPDMDYDVDVPLIGHSQTQTVTICRDPRVSQRGRAVAYCFHGWCYSILAWKLKGCPRSVIYKLARTLTPDTSNLRSQHYDLESASRLQLLVDNLSQPLLISRLPTELKMYIWRDIGLTTLYSAFIIVAGETSRLAHHLRCPSSCEIILEGGSHLSSQMISVFGTEYLRNLIINKNCEGDSKLLGDITAVKYVTRLGGICAIQLLGVDWESSWIGKIPSGDCTWYGMKDLNCAFISPVKLLSTTQVVWDRPDFPSTLLDPDGTLFDFYRDIIHSVAKIPRQRFFRYLSLYYDKEYTHGLTVYVSTHGIVGLEVYFRRTSRLSGSRRGCALHFPLFTQERIVYTWLRIVNSTSPAFAAPALTIQTTRGRIHTFGPYILPSLVVDNAYNWVLLKNSRWVSGLYYENVKSCGTLMRLGVVSDGPLASAPRLLPQYYNCDFPSFGTPNFGLFLSVAVLSDLERVELCHVDNRCTGMLIHYLDGGSAVLGQWQLSPFSHCSCIYNSSGPSMTRIYFKVSKSRDHQVVTDVSFSPDTDETTSACEYQVFTIGEHIAWWFSELYDTLVSWKGNIRNIPDKSIVK</sequence>
<comment type="caution">
    <text evidence="1">The sequence shown here is derived from an EMBL/GenBank/DDBJ whole genome shotgun (WGS) entry which is preliminary data.</text>
</comment>
<dbReference type="EMBL" id="JAAMPI010000330">
    <property type="protein sequence ID" value="KAF4632628.1"/>
    <property type="molecule type" value="Genomic_DNA"/>
</dbReference>
<dbReference type="AlphaFoldDB" id="A0A8H4RNX0"/>
<evidence type="ECO:0000313" key="2">
    <source>
        <dbReference type="Proteomes" id="UP000566819"/>
    </source>
</evidence>
<name>A0A8H4RNX0_9HELO</name>
<evidence type="ECO:0000313" key="1">
    <source>
        <dbReference type="EMBL" id="KAF4632628.1"/>
    </source>
</evidence>
<dbReference type="OrthoDB" id="3481287at2759"/>
<reference evidence="1 2" key="1">
    <citation type="submission" date="2020-03" db="EMBL/GenBank/DDBJ databases">
        <title>Draft Genome Sequence of Cudoniella acicularis.</title>
        <authorList>
            <person name="Buettner E."/>
            <person name="Kellner H."/>
        </authorList>
    </citation>
    <scope>NUCLEOTIDE SEQUENCE [LARGE SCALE GENOMIC DNA]</scope>
    <source>
        <strain evidence="1 2">DSM 108380</strain>
    </source>
</reference>
<keyword evidence="2" id="KW-1185">Reference proteome</keyword>
<proteinExistence type="predicted"/>
<accession>A0A8H4RNX0</accession>
<gene>
    <name evidence="1" type="ORF">G7Y89_g5499</name>
</gene>
<protein>
    <submittedName>
        <fullName evidence="1">Uncharacterized protein</fullName>
    </submittedName>
</protein>
<organism evidence="1 2">
    <name type="scientific">Cudoniella acicularis</name>
    <dbReference type="NCBI Taxonomy" id="354080"/>
    <lineage>
        <taxon>Eukaryota</taxon>
        <taxon>Fungi</taxon>
        <taxon>Dikarya</taxon>
        <taxon>Ascomycota</taxon>
        <taxon>Pezizomycotina</taxon>
        <taxon>Leotiomycetes</taxon>
        <taxon>Helotiales</taxon>
        <taxon>Tricladiaceae</taxon>
        <taxon>Cudoniella</taxon>
    </lineage>
</organism>